<gene>
    <name evidence="3" type="ORF">VTL71DRAFT_6361</name>
</gene>
<reference evidence="3 4" key="1">
    <citation type="journal article" date="2024" name="Commun. Biol.">
        <title>Comparative genomic analysis of thermophilic fungi reveals convergent evolutionary adaptations and gene losses.</title>
        <authorList>
            <person name="Steindorff A.S."/>
            <person name="Aguilar-Pontes M.V."/>
            <person name="Robinson A.J."/>
            <person name="Andreopoulos B."/>
            <person name="LaButti K."/>
            <person name="Kuo A."/>
            <person name="Mondo S."/>
            <person name="Riley R."/>
            <person name="Otillar R."/>
            <person name="Haridas S."/>
            <person name="Lipzen A."/>
            <person name="Grimwood J."/>
            <person name="Schmutz J."/>
            <person name="Clum A."/>
            <person name="Reid I.D."/>
            <person name="Moisan M.C."/>
            <person name="Butler G."/>
            <person name="Nguyen T.T.M."/>
            <person name="Dewar K."/>
            <person name="Conant G."/>
            <person name="Drula E."/>
            <person name="Henrissat B."/>
            <person name="Hansel C."/>
            <person name="Singer S."/>
            <person name="Hutchinson M.I."/>
            <person name="de Vries R.P."/>
            <person name="Natvig D.O."/>
            <person name="Powell A.J."/>
            <person name="Tsang A."/>
            <person name="Grigoriev I.V."/>
        </authorList>
    </citation>
    <scope>NUCLEOTIDE SEQUENCE [LARGE SCALE GENOMIC DNA]</scope>
    <source>
        <strain evidence="3 4">CBS 494.80</strain>
    </source>
</reference>
<feature type="region of interest" description="Disordered" evidence="1">
    <location>
        <begin position="323"/>
        <end position="342"/>
    </location>
</feature>
<evidence type="ECO:0000313" key="4">
    <source>
        <dbReference type="Proteomes" id="UP001595075"/>
    </source>
</evidence>
<accession>A0ABR4BWR8</accession>
<keyword evidence="2" id="KW-0812">Transmembrane</keyword>
<keyword evidence="2" id="KW-1133">Transmembrane helix</keyword>
<dbReference type="Proteomes" id="UP001595075">
    <property type="component" value="Unassembled WGS sequence"/>
</dbReference>
<comment type="caution">
    <text evidence="3">The sequence shown here is derived from an EMBL/GenBank/DDBJ whole genome shotgun (WGS) entry which is preliminary data.</text>
</comment>
<dbReference type="EMBL" id="JAZHXI010000017">
    <property type="protein sequence ID" value="KAL2062095.1"/>
    <property type="molecule type" value="Genomic_DNA"/>
</dbReference>
<proteinExistence type="predicted"/>
<feature type="transmembrane region" description="Helical" evidence="2">
    <location>
        <begin position="507"/>
        <end position="524"/>
    </location>
</feature>
<name>A0ABR4BWR8_9HELO</name>
<evidence type="ECO:0000256" key="2">
    <source>
        <dbReference type="SAM" id="Phobius"/>
    </source>
</evidence>
<sequence>MGRAWTLQEGILSGNIIFPLNGSFAYLKTLWPHWDDGDLSWGVWRDMFSRWIPEVIRRELKDVLPRKHRTEKKAKVDRRLRGDAEHLRETVRSQIYEHMKQTLHVEQYRDYARNPADRAARFVKAHHALQSRTTTQAEDLPLILMNMSCLNANAISKMETVDGRMKQLFYGLESLPAELLFSNCTRLGSCSVDAWIPREIAKETFTGDHTLKLGSLGFTFETKKECQPLKFYLLSSGADAQSFRLALPGQKDGKPCVEHYDVRALQTPEANTVDPSTRLRCIVVDSSLQERGARFIIDRVLGDKYFLNFDCALTLTLKEINTADDQSDEPQEPAGKSQSQSSIGGALLTGEFILQRSHDPQDLSISRPQNPEQYSDRLIVTCSFICTLLSYLERRLLRYFFGDENSLSVIFYCFYCLYSWKQRKWVEDGMTAFVHTAWMATYSPDWDPNGRWKWFWKVSNWEPPVPFEKIMKIICKILFSLCFNFGVWGGVMMVTFYWLPLYDREELLGMYLISIVAKVVLGMVF</sequence>
<organism evidence="3 4">
    <name type="scientific">Oculimacula yallundae</name>
    <dbReference type="NCBI Taxonomy" id="86028"/>
    <lineage>
        <taxon>Eukaryota</taxon>
        <taxon>Fungi</taxon>
        <taxon>Dikarya</taxon>
        <taxon>Ascomycota</taxon>
        <taxon>Pezizomycotina</taxon>
        <taxon>Leotiomycetes</taxon>
        <taxon>Helotiales</taxon>
        <taxon>Ploettnerulaceae</taxon>
        <taxon>Oculimacula</taxon>
    </lineage>
</organism>
<protein>
    <submittedName>
        <fullName evidence="3">Uncharacterized protein</fullName>
    </submittedName>
</protein>
<evidence type="ECO:0000256" key="1">
    <source>
        <dbReference type="SAM" id="MobiDB-lite"/>
    </source>
</evidence>
<keyword evidence="4" id="KW-1185">Reference proteome</keyword>
<evidence type="ECO:0000313" key="3">
    <source>
        <dbReference type="EMBL" id="KAL2062095.1"/>
    </source>
</evidence>
<feature type="transmembrane region" description="Helical" evidence="2">
    <location>
        <begin position="477"/>
        <end position="501"/>
    </location>
</feature>
<keyword evidence="2" id="KW-0472">Membrane</keyword>